<dbReference type="OrthoDB" id="5841586at2759"/>
<dbReference type="AlphaFoldDB" id="A0A8S1HWL1"/>
<sequence>MASSSILVLLVAVCVAVLADQPNFKEMAEKGLKESGVSESTIEGLEKISEKHEEALKAAKGNPEAGKVAIEALKADVDAYIATVSAEDQAAFKTFQEKVKAHIAEHAHEHHGPQ</sequence>
<keyword evidence="1" id="KW-0732">Signal</keyword>
<evidence type="ECO:0008006" key="4">
    <source>
        <dbReference type="Google" id="ProtNLM"/>
    </source>
</evidence>
<dbReference type="EMBL" id="CAJGYM010000206">
    <property type="protein sequence ID" value="CAD6199827.1"/>
    <property type="molecule type" value="Genomic_DNA"/>
</dbReference>
<organism evidence="2 3">
    <name type="scientific">Caenorhabditis auriculariae</name>
    <dbReference type="NCBI Taxonomy" id="2777116"/>
    <lineage>
        <taxon>Eukaryota</taxon>
        <taxon>Metazoa</taxon>
        <taxon>Ecdysozoa</taxon>
        <taxon>Nematoda</taxon>
        <taxon>Chromadorea</taxon>
        <taxon>Rhabditida</taxon>
        <taxon>Rhabditina</taxon>
        <taxon>Rhabditomorpha</taxon>
        <taxon>Rhabditoidea</taxon>
        <taxon>Rhabditidae</taxon>
        <taxon>Peloderinae</taxon>
        <taxon>Caenorhabditis</taxon>
    </lineage>
</organism>
<proteinExistence type="predicted"/>
<name>A0A8S1HWL1_9PELO</name>
<protein>
    <recommendedName>
        <fullName evidence="4">SXP/RAL-2 family protein Ani s 5-like cation-binding domain-containing protein</fullName>
    </recommendedName>
</protein>
<accession>A0A8S1HWL1</accession>
<gene>
    <name evidence="2" type="ORF">CAUJ_LOCUS15726</name>
</gene>
<comment type="caution">
    <text evidence="2">The sequence shown here is derived from an EMBL/GenBank/DDBJ whole genome shotgun (WGS) entry which is preliminary data.</text>
</comment>
<feature type="chain" id="PRO_5035934584" description="SXP/RAL-2 family protein Ani s 5-like cation-binding domain-containing protein" evidence="1">
    <location>
        <begin position="20"/>
        <end position="114"/>
    </location>
</feature>
<dbReference type="Pfam" id="PF14747">
    <property type="entry name" value="DUF4473"/>
    <property type="match status" value="1"/>
</dbReference>
<dbReference type="PANTHER" id="PTHR33272">
    <property type="entry name" value="PROTEIN CBG22877-RELATED"/>
    <property type="match status" value="1"/>
</dbReference>
<evidence type="ECO:0000313" key="3">
    <source>
        <dbReference type="Proteomes" id="UP000835052"/>
    </source>
</evidence>
<evidence type="ECO:0000256" key="1">
    <source>
        <dbReference type="SAM" id="SignalP"/>
    </source>
</evidence>
<keyword evidence="3" id="KW-1185">Reference proteome</keyword>
<reference evidence="2" key="1">
    <citation type="submission" date="2020-10" db="EMBL/GenBank/DDBJ databases">
        <authorList>
            <person name="Kikuchi T."/>
        </authorList>
    </citation>
    <scope>NUCLEOTIDE SEQUENCE</scope>
    <source>
        <strain evidence="2">NKZ352</strain>
    </source>
</reference>
<evidence type="ECO:0000313" key="2">
    <source>
        <dbReference type="EMBL" id="CAD6199827.1"/>
    </source>
</evidence>
<feature type="signal peptide" evidence="1">
    <location>
        <begin position="1"/>
        <end position="19"/>
    </location>
</feature>
<dbReference type="Proteomes" id="UP000835052">
    <property type="component" value="Unassembled WGS sequence"/>
</dbReference>
<dbReference type="InterPro" id="IPR027913">
    <property type="entry name" value="DUF4473"/>
</dbReference>